<evidence type="ECO:0000259" key="8">
    <source>
        <dbReference type="SMART" id="SM00382"/>
    </source>
</evidence>
<keyword evidence="2" id="KW-0813">Transport</keyword>
<dbReference type="GO" id="GO:0006826">
    <property type="term" value="P:iron ion transport"/>
    <property type="evidence" value="ECO:0007669"/>
    <property type="project" value="UniProtKB-KW"/>
</dbReference>
<dbReference type="STRING" id="415015.SAMN05660462_02531"/>
<reference evidence="9 10" key="1">
    <citation type="submission" date="2016-10" db="EMBL/GenBank/DDBJ databases">
        <authorList>
            <person name="de Groot N.N."/>
        </authorList>
    </citation>
    <scope>NUCLEOTIDE SEQUENCE [LARGE SCALE GENOMIC DNA]</scope>
    <source>
        <strain evidence="9 10">DSM 21650</strain>
    </source>
</reference>
<dbReference type="InterPro" id="IPR038729">
    <property type="entry name" value="Rad50/SbcC_AAA"/>
</dbReference>
<dbReference type="InterPro" id="IPR041685">
    <property type="entry name" value="AAA_GajA/Old/RecF-like"/>
</dbReference>
<comment type="subcellular location">
    <subcellularLocation>
        <location evidence="1">Cell membrane</location>
        <topology evidence="1">Peripheral membrane protein</topology>
    </subcellularLocation>
</comment>
<dbReference type="GO" id="GO:0005886">
    <property type="term" value="C:plasma membrane"/>
    <property type="evidence" value="ECO:0007669"/>
    <property type="project" value="UniProtKB-SubCell"/>
</dbReference>
<evidence type="ECO:0000256" key="5">
    <source>
        <dbReference type="ARBA" id="ARBA00023004"/>
    </source>
</evidence>
<proteinExistence type="predicted"/>
<evidence type="ECO:0000313" key="10">
    <source>
        <dbReference type="Proteomes" id="UP000198625"/>
    </source>
</evidence>
<dbReference type="Proteomes" id="UP000198625">
    <property type="component" value="Unassembled WGS sequence"/>
</dbReference>
<evidence type="ECO:0000256" key="3">
    <source>
        <dbReference type="ARBA" id="ARBA00022475"/>
    </source>
</evidence>
<name>A0A1H3RSY0_9FIRM</name>
<evidence type="ECO:0000256" key="1">
    <source>
        <dbReference type="ARBA" id="ARBA00004202"/>
    </source>
</evidence>
<evidence type="ECO:0000256" key="7">
    <source>
        <dbReference type="ARBA" id="ARBA00023136"/>
    </source>
</evidence>
<dbReference type="RefSeq" id="WP_091731927.1">
    <property type="nucleotide sequence ID" value="NZ_FNQE01000031.1"/>
</dbReference>
<dbReference type="CDD" id="cd00267">
    <property type="entry name" value="ABC_ATPase"/>
    <property type="match status" value="1"/>
</dbReference>
<dbReference type="Pfam" id="PF13476">
    <property type="entry name" value="AAA_23"/>
    <property type="match status" value="1"/>
</dbReference>
<dbReference type="SMART" id="SM00382">
    <property type="entry name" value="AAA"/>
    <property type="match status" value="1"/>
</dbReference>
<dbReference type="InterPro" id="IPR027417">
    <property type="entry name" value="P-loop_NTPase"/>
</dbReference>
<dbReference type="InterPro" id="IPR003593">
    <property type="entry name" value="AAA+_ATPase"/>
</dbReference>
<feature type="domain" description="AAA+ ATPase" evidence="8">
    <location>
        <begin position="36"/>
        <end position="238"/>
    </location>
</feature>
<dbReference type="InterPro" id="IPR051535">
    <property type="entry name" value="Siderophore_ABC-ATPase"/>
</dbReference>
<keyword evidence="6" id="KW-0406">Ion transport</keyword>
<protein>
    <submittedName>
        <fullName evidence="9">Predicted ATPase</fullName>
    </submittedName>
</protein>
<gene>
    <name evidence="9" type="ORF">SAMN05660462_02531</name>
</gene>
<dbReference type="Gene3D" id="3.40.50.300">
    <property type="entry name" value="P-loop containing nucleotide triphosphate hydrolases"/>
    <property type="match status" value="1"/>
</dbReference>
<keyword evidence="5" id="KW-0408">Iron</keyword>
<evidence type="ECO:0000256" key="2">
    <source>
        <dbReference type="ARBA" id="ARBA00022448"/>
    </source>
</evidence>
<keyword evidence="3" id="KW-1003">Cell membrane</keyword>
<dbReference type="GO" id="GO:0006302">
    <property type="term" value="P:double-strand break repair"/>
    <property type="evidence" value="ECO:0007669"/>
    <property type="project" value="InterPro"/>
</dbReference>
<dbReference type="GO" id="GO:0016887">
    <property type="term" value="F:ATP hydrolysis activity"/>
    <property type="evidence" value="ECO:0007669"/>
    <property type="project" value="InterPro"/>
</dbReference>
<dbReference type="SUPFAM" id="SSF52540">
    <property type="entry name" value="P-loop containing nucleoside triphosphate hydrolases"/>
    <property type="match status" value="1"/>
</dbReference>
<accession>A0A1H3RSY0</accession>
<dbReference type="Pfam" id="PF13175">
    <property type="entry name" value="AAA_15"/>
    <property type="match status" value="1"/>
</dbReference>
<evidence type="ECO:0000256" key="6">
    <source>
        <dbReference type="ARBA" id="ARBA00023065"/>
    </source>
</evidence>
<evidence type="ECO:0000256" key="4">
    <source>
        <dbReference type="ARBA" id="ARBA00022496"/>
    </source>
</evidence>
<dbReference type="PANTHER" id="PTHR42771:SF2">
    <property type="entry name" value="IRON(3+)-HYDROXAMATE IMPORT ATP-BINDING PROTEIN FHUC"/>
    <property type="match status" value="1"/>
</dbReference>
<sequence>MFHLKEVSYLNKKHQSYHGYPFSIPLISSFEKITFDSPITILVGENGTGKSTLLEAIACAIGSIAIGDTDINTDREFEYARKLSKYLNLSWSVKTNKGFFLRAEDFINYMRKLHEIRMDMEQELQEIDNRYTGRTLHAHSLARMPYARSLNEMDNMYNGGLESKSHGESFLEFFSSRFIPNGLYILDEPETPLSPMNQFAFMAMIKEMIKQNSQFIIATHSPIIMAHPDASIYDLNSLPIKKTVYNEIESVKFFRSFLNNPQGFIRHL</sequence>
<keyword evidence="4" id="KW-0410">Iron transport</keyword>
<organism evidence="9 10">
    <name type="scientific">Proteiniborus ethanoligenes</name>
    <dbReference type="NCBI Taxonomy" id="415015"/>
    <lineage>
        <taxon>Bacteria</taxon>
        <taxon>Bacillati</taxon>
        <taxon>Bacillota</taxon>
        <taxon>Clostridia</taxon>
        <taxon>Eubacteriales</taxon>
        <taxon>Proteiniborus</taxon>
    </lineage>
</organism>
<keyword evidence="7" id="KW-0472">Membrane</keyword>
<dbReference type="PANTHER" id="PTHR42771">
    <property type="entry name" value="IRON(3+)-HYDROXAMATE IMPORT ATP-BINDING PROTEIN FHUC"/>
    <property type="match status" value="1"/>
</dbReference>
<dbReference type="OrthoDB" id="9784297at2"/>
<dbReference type="AlphaFoldDB" id="A0A1H3RSY0"/>
<keyword evidence="10" id="KW-1185">Reference proteome</keyword>
<dbReference type="EMBL" id="FNQE01000031">
    <property type="protein sequence ID" value="SDZ28710.1"/>
    <property type="molecule type" value="Genomic_DNA"/>
</dbReference>
<evidence type="ECO:0000313" key="9">
    <source>
        <dbReference type="EMBL" id="SDZ28710.1"/>
    </source>
</evidence>